<feature type="coiled-coil region" evidence="1">
    <location>
        <begin position="71"/>
        <end position="116"/>
    </location>
</feature>
<name>A0A4R4KAC3_9BACT</name>
<protein>
    <submittedName>
        <fullName evidence="3">Uncharacterized protein</fullName>
    </submittedName>
</protein>
<evidence type="ECO:0000313" key="4">
    <source>
        <dbReference type="Proteomes" id="UP000295706"/>
    </source>
</evidence>
<proteinExistence type="predicted"/>
<accession>A0A4R4KAC3</accession>
<feature type="transmembrane region" description="Helical" evidence="2">
    <location>
        <begin position="33"/>
        <end position="50"/>
    </location>
</feature>
<keyword evidence="2" id="KW-0812">Transmembrane</keyword>
<gene>
    <name evidence="3" type="ORF">EZE20_14945</name>
</gene>
<evidence type="ECO:0000256" key="2">
    <source>
        <dbReference type="SAM" id="Phobius"/>
    </source>
</evidence>
<keyword evidence="2" id="KW-0472">Membrane</keyword>
<keyword evidence="1" id="KW-0175">Coiled coil</keyword>
<keyword evidence="4" id="KW-1185">Reference proteome</keyword>
<keyword evidence="2" id="KW-1133">Transmembrane helix</keyword>
<evidence type="ECO:0000313" key="3">
    <source>
        <dbReference type="EMBL" id="TDB63602.1"/>
    </source>
</evidence>
<evidence type="ECO:0000256" key="1">
    <source>
        <dbReference type="SAM" id="Coils"/>
    </source>
</evidence>
<reference evidence="3 4" key="1">
    <citation type="submission" date="2019-02" db="EMBL/GenBank/DDBJ databases">
        <title>Arundinibacter roseus gen. nov., sp. nov., a new member of the family Cytophagaceae.</title>
        <authorList>
            <person name="Szuroczki S."/>
            <person name="Khayer B."/>
            <person name="Sproer C."/>
            <person name="Toumi M."/>
            <person name="Szabo A."/>
            <person name="Felfoldi T."/>
            <person name="Schumann P."/>
            <person name="Toth E."/>
        </authorList>
    </citation>
    <scope>NUCLEOTIDE SEQUENCE [LARGE SCALE GENOMIC DNA]</scope>
    <source>
        <strain evidence="3 4">DMA-k-7a</strain>
    </source>
</reference>
<dbReference type="EMBL" id="SMJU01000009">
    <property type="protein sequence ID" value="TDB63602.1"/>
    <property type="molecule type" value="Genomic_DNA"/>
</dbReference>
<organism evidence="3 4">
    <name type="scientific">Arundinibacter roseus</name>
    <dbReference type="NCBI Taxonomy" id="2070510"/>
    <lineage>
        <taxon>Bacteria</taxon>
        <taxon>Pseudomonadati</taxon>
        <taxon>Bacteroidota</taxon>
        <taxon>Cytophagia</taxon>
        <taxon>Cytophagales</taxon>
        <taxon>Spirosomataceae</taxon>
        <taxon>Arundinibacter</taxon>
    </lineage>
</organism>
<dbReference type="Proteomes" id="UP000295706">
    <property type="component" value="Unassembled WGS sequence"/>
</dbReference>
<comment type="caution">
    <text evidence="3">The sequence shown here is derived from an EMBL/GenBank/DDBJ whole genome shotgun (WGS) entry which is preliminary data.</text>
</comment>
<sequence length="162" mass="19072">MAKGKGSAVFILVIIGAVFAVLSKIIEVIGENIILFGSIAFLALIMIWYVKFIESKNLKKIKEETIYKENIDTIKRKYQFEKNKIEKAVEMFFYQLERLENDLVNLKQETISLTNNYDPVHSIKDLQNILKLDYFKYDVWNLFYEDKKFDKLNINRLVAMGK</sequence>
<dbReference type="AlphaFoldDB" id="A0A4R4KAC3"/>
<dbReference type="RefSeq" id="WP_132119070.1">
    <property type="nucleotide sequence ID" value="NZ_SMJU01000009.1"/>
</dbReference>